<dbReference type="RefSeq" id="XP_056691401.1">
    <property type="nucleotide sequence ID" value="XM_056835423.1"/>
</dbReference>
<name>A0ABM3R706_SPIOL</name>
<accession>A0ABM3R706</accession>
<sequence>MYLYNFCMPKLGVPKYHTNVTNSSLPFREIKEMLAVRLAVIDEYNGNLVVVANVHVEPWPNDLVHHTKMMETHYKVGIDKPYSEFGEIDLPVPTLDGLTKLGETEGSYLQWPKELVLFDNEVMSFIIIHKTGP</sequence>
<dbReference type="InterPro" id="IPR058352">
    <property type="entry name" value="DUF8039"/>
</dbReference>
<dbReference type="PANTHER" id="PTHR33018">
    <property type="entry name" value="OS10G0338966 PROTEIN-RELATED"/>
    <property type="match status" value="1"/>
</dbReference>
<gene>
    <name evidence="3" type="primary">LOC130466858</name>
</gene>
<dbReference type="Pfam" id="PF26133">
    <property type="entry name" value="DUF8039"/>
    <property type="match status" value="1"/>
</dbReference>
<dbReference type="Proteomes" id="UP000813463">
    <property type="component" value="Chromosome 2"/>
</dbReference>
<proteinExistence type="predicted"/>
<evidence type="ECO:0000313" key="2">
    <source>
        <dbReference type="Proteomes" id="UP000813463"/>
    </source>
</evidence>
<organism evidence="2 3">
    <name type="scientific">Spinacia oleracea</name>
    <name type="common">Spinach</name>
    <dbReference type="NCBI Taxonomy" id="3562"/>
    <lineage>
        <taxon>Eukaryota</taxon>
        <taxon>Viridiplantae</taxon>
        <taxon>Streptophyta</taxon>
        <taxon>Embryophyta</taxon>
        <taxon>Tracheophyta</taxon>
        <taxon>Spermatophyta</taxon>
        <taxon>Magnoliopsida</taxon>
        <taxon>eudicotyledons</taxon>
        <taxon>Gunneridae</taxon>
        <taxon>Pentapetalae</taxon>
        <taxon>Caryophyllales</taxon>
        <taxon>Chenopodiaceae</taxon>
        <taxon>Chenopodioideae</taxon>
        <taxon>Anserineae</taxon>
        <taxon>Spinacia</taxon>
    </lineage>
</organism>
<reference evidence="2" key="1">
    <citation type="journal article" date="2021" name="Nat. Commun.">
        <title>Genomic analyses provide insights into spinach domestication and the genetic basis of agronomic traits.</title>
        <authorList>
            <person name="Cai X."/>
            <person name="Sun X."/>
            <person name="Xu C."/>
            <person name="Sun H."/>
            <person name="Wang X."/>
            <person name="Ge C."/>
            <person name="Zhang Z."/>
            <person name="Wang Q."/>
            <person name="Fei Z."/>
            <person name="Jiao C."/>
            <person name="Wang Q."/>
        </authorList>
    </citation>
    <scope>NUCLEOTIDE SEQUENCE [LARGE SCALE GENOMIC DNA]</scope>
    <source>
        <strain evidence="2">cv. Varoflay</strain>
    </source>
</reference>
<protein>
    <recommendedName>
        <fullName evidence="1">DUF8039 domain-containing protein</fullName>
    </recommendedName>
</protein>
<dbReference type="PANTHER" id="PTHR33018:SF37">
    <property type="entry name" value="TRANSPOSASE TNP1_EN_SPM-LIKE DOMAIN-CONTAINING PROTEIN"/>
    <property type="match status" value="1"/>
</dbReference>
<evidence type="ECO:0000313" key="3">
    <source>
        <dbReference type="RefSeq" id="XP_056691401.1"/>
    </source>
</evidence>
<reference evidence="3" key="2">
    <citation type="submission" date="2025-08" db="UniProtKB">
        <authorList>
            <consortium name="RefSeq"/>
        </authorList>
    </citation>
    <scope>IDENTIFICATION</scope>
    <source>
        <tissue evidence="3">Leaf</tissue>
    </source>
</reference>
<feature type="domain" description="DUF8039" evidence="1">
    <location>
        <begin position="27"/>
        <end position="118"/>
    </location>
</feature>
<dbReference type="GeneID" id="130466858"/>
<keyword evidence="2" id="KW-1185">Reference proteome</keyword>
<evidence type="ECO:0000259" key="1">
    <source>
        <dbReference type="Pfam" id="PF26133"/>
    </source>
</evidence>